<dbReference type="PANTHER" id="PTHR35789:SF1">
    <property type="entry name" value="SPORE GERMINATION PROTEIN B3"/>
    <property type="match status" value="1"/>
</dbReference>
<dbReference type="Pfam" id="PF05504">
    <property type="entry name" value="Spore_GerAC"/>
    <property type="match status" value="1"/>
</dbReference>
<protein>
    <submittedName>
        <fullName evidence="10">Spore germination protein KC</fullName>
    </submittedName>
</protein>
<proteinExistence type="inferred from homology"/>
<evidence type="ECO:0000256" key="7">
    <source>
        <dbReference type="ARBA" id="ARBA00023288"/>
    </source>
</evidence>
<dbReference type="Pfam" id="PF25198">
    <property type="entry name" value="Spore_GerAC_N"/>
    <property type="match status" value="1"/>
</dbReference>
<keyword evidence="7" id="KW-0449">Lipoprotein</keyword>
<keyword evidence="6" id="KW-0564">Palmitate</keyword>
<feature type="domain" description="Spore germination protein N-terminal" evidence="9">
    <location>
        <begin position="24"/>
        <end position="201"/>
    </location>
</feature>
<dbReference type="AlphaFoldDB" id="A0A1H8EA61"/>
<keyword evidence="3" id="KW-0309">Germination</keyword>
<gene>
    <name evidence="10" type="ORF">SAMN05444955_106201</name>
</gene>
<dbReference type="GO" id="GO:0009847">
    <property type="term" value="P:spore germination"/>
    <property type="evidence" value="ECO:0007669"/>
    <property type="project" value="InterPro"/>
</dbReference>
<dbReference type="NCBIfam" id="TIGR02887">
    <property type="entry name" value="spore_ger_x_C"/>
    <property type="match status" value="1"/>
</dbReference>
<dbReference type="RefSeq" id="WP_170839828.1">
    <property type="nucleotide sequence ID" value="NZ_FOCQ01000006.1"/>
</dbReference>
<evidence type="ECO:0000259" key="9">
    <source>
        <dbReference type="Pfam" id="PF25198"/>
    </source>
</evidence>
<comment type="subcellular location">
    <subcellularLocation>
        <location evidence="1">Membrane</location>
        <topology evidence="1">Lipid-anchor</topology>
    </subcellularLocation>
</comment>
<dbReference type="InterPro" id="IPR038501">
    <property type="entry name" value="Spore_GerAC_C_sf"/>
</dbReference>
<evidence type="ECO:0000256" key="5">
    <source>
        <dbReference type="ARBA" id="ARBA00023136"/>
    </source>
</evidence>
<evidence type="ECO:0000313" key="10">
    <source>
        <dbReference type="EMBL" id="SEN16024.1"/>
    </source>
</evidence>
<reference evidence="10 11" key="1">
    <citation type="submission" date="2016-10" db="EMBL/GenBank/DDBJ databases">
        <authorList>
            <person name="de Groot N.N."/>
        </authorList>
    </citation>
    <scope>NUCLEOTIDE SEQUENCE [LARGE SCALE GENOMIC DNA]</scope>
    <source>
        <strain evidence="10 11">DSM 46701</strain>
    </source>
</reference>
<dbReference type="Proteomes" id="UP000199695">
    <property type="component" value="Unassembled WGS sequence"/>
</dbReference>
<evidence type="ECO:0000256" key="2">
    <source>
        <dbReference type="ARBA" id="ARBA00007886"/>
    </source>
</evidence>
<comment type="similarity">
    <text evidence="2">Belongs to the GerABKC lipoprotein family.</text>
</comment>
<dbReference type="InterPro" id="IPR008844">
    <property type="entry name" value="Spore_GerAC-like"/>
</dbReference>
<keyword evidence="5" id="KW-0472">Membrane</keyword>
<evidence type="ECO:0000256" key="3">
    <source>
        <dbReference type="ARBA" id="ARBA00022544"/>
    </source>
</evidence>
<evidence type="ECO:0000256" key="6">
    <source>
        <dbReference type="ARBA" id="ARBA00023139"/>
    </source>
</evidence>
<dbReference type="InterPro" id="IPR046953">
    <property type="entry name" value="Spore_GerAC-like_C"/>
</dbReference>
<dbReference type="PANTHER" id="PTHR35789">
    <property type="entry name" value="SPORE GERMINATION PROTEIN B3"/>
    <property type="match status" value="1"/>
</dbReference>
<dbReference type="STRING" id="1173111.SAMN05444955_106201"/>
<evidence type="ECO:0000313" key="11">
    <source>
        <dbReference type="Proteomes" id="UP000199695"/>
    </source>
</evidence>
<dbReference type="Gene3D" id="3.30.300.210">
    <property type="entry name" value="Nutrient germinant receptor protein C, domain 3"/>
    <property type="match status" value="1"/>
</dbReference>
<organism evidence="10 11">
    <name type="scientific">Lihuaxuella thermophila</name>
    <dbReference type="NCBI Taxonomy" id="1173111"/>
    <lineage>
        <taxon>Bacteria</taxon>
        <taxon>Bacillati</taxon>
        <taxon>Bacillota</taxon>
        <taxon>Bacilli</taxon>
        <taxon>Bacillales</taxon>
        <taxon>Thermoactinomycetaceae</taxon>
        <taxon>Lihuaxuella</taxon>
    </lineage>
</organism>
<evidence type="ECO:0000256" key="1">
    <source>
        <dbReference type="ARBA" id="ARBA00004635"/>
    </source>
</evidence>
<accession>A0A1H8EA61</accession>
<keyword evidence="4" id="KW-0732">Signal</keyword>
<evidence type="ECO:0000256" key="4">
    <source>
        <dbReference type="ARBA" id="ARBA00022729"/>
    </source>
</evidence>
<sequence length="374" mass="41885">MRRPLLCKLIFLTLISLLIPGCWDRVDIEERLSVVSMGIDKARDGWEISVQVPIPRNIVGGGSGGGGGGGGDPVQVYSGTGKTVVEALNEIARQSDRPLFFGNLQTVLFGEEMARAGISPVLDHFRREPEIRRELWTVVVKGRAKEVLTTETKLQQVPSDFIREMLKHGTRRENIAETTLGKLLIMLATPAKRAPVLNYLEKKDDAFRWIGAAVFRNDRMVGLLMDNEVTPLVQMAEAKQGSQIIAPCPGQPGTIIFRPDGIRRQVKVSGRPAVDINLELEGSIVEKTCNLDLSKPQMLTEIGESLERVYEQKARALIAKSQKDFKADIIQVGRYVRAYQPVAFKKMAWERQYPRIPIRVSYKVNVRRIGMRAQ</sequence>
<keyword evidence="11" id="KW-1185">Reference proteome</keyword>
<name>A0A1H8EA61_9BACL</name>
<dbReference type="GO" id="GO:0016020">
    <property type="term" value="C:membrane"/>
    <property type="evidence" value="ECO:0007669"/>
    <property type="project" value="UniProtKB-SubCell"/>
</dbReference>
<evidence type="ECO:0000259" key="8">
    <source>
        <dbReference type="Pfam" id="PF05504"/>
    </source>
</evidence>
<dbReference type="InterPro" id="IPR057336">
    <property type="entry name" value="GerAC_N"/>
</dbReference>
<feature type="domain" description="Spore germination GerAC-like C-terminal" evidence="8">
    <location>
        <begin position="211"/>
        <end position="370"/>
    </location>
</feature>
<dbReference type="EMBL" id="FOCQ01000006">
    <property type="protein sequence ID" value="SEN16024.1"/>
    <property type="molecule type" value="Genomic_DNA"/>
</dbReference>